<dbReference type="RefSeq" id="WP_126190203.1">
    <property type="nucleotide sequence ID" value="NZ_RWYU02000007.1"/>
</dbReference>
<reference evidence="1 2" key="1">
    <citation type="submission" date="2019-01" db="EMBL/GenBank/DDBJ databases">
        <title>High-quality draft genome of. Pseudomonas songnenensis str. L103, a full-fledged denitrifier isolated from 100 meters deep aquifer in a heavily nitrogen fertilized agricultural area.</title>
        <authorList>
            <person name="Liu M."/>
            <person name="Liu B."/>
        </authorList>
    </citation>
    <scope>NUCLEOTIDE SEQUENCE [LARGE SCALE GENOMIC DNA]</scope>
    <source>
        <strain evidence="1 2">L103</strain>
    </source>
</reference>
<accession>A0A482UE85</accession>
<dbReference type="AlphaFoldDB" id="A0A482UE85"/>
<organism evidence="1 2">
    <name type="scientific">Pseudomonas songnenensis</name>
    <dbReference type="NCBI Taxonomy" id="1176259"/>
    <lineage>
        <taxon>Bacteria</taxon>
        <taxon>Pseudomonadati</taxon>
        <taxon>Pseudomonadota</taxon>
        <taxon>Gammaproteobacteria</taxon>
        <taxon>Pseudomonadales</taxon>
        <taxon>Pseudomonadaceae</taxon>
        <taxon>Pseudomonas</taxon>
    </lineage>
</organism>
<gene>
    <name evidence="1" type="ORF">EJA06_017665</name>
</gene>
<dbReference type="Proteomes" id="UP000282800">
    <property type="component" value="Unassembled WGS sequence"/>
</dbReference>
<comment type="caution">
    <text evidence="1">The sequence shown here is derived from an EMBL/GenBank/DDBJ whole genome shotgun (WGS) entry which is preliminary data.</text>
</comment>
<evidence type="ECO:0000313" key="2">
    <source>
        <dbReference type="Proteomes" id="UP000282800"/>
    </source>
</evidence>
<dbReference type="OrthoDB" id="6064752at2"/>
<evidence type="ECO:0000313" key="1">
    <source>
        <dbReference type="EMBL" id="RYJ61110.1"/>
    </source>
</evidence>
<dbReference type="EMBL" id="RWYU02000007">
    <property type="protein sequence ID" value="RYJ61110.1"/>
    <property type="molecule type" value="Genomic_DNA"/>
</dbReference>
<sequence>MAHLKFTRRPIPVLSELRPVYKIAQALLILHITGHGGKSSLVKIHLMNWALKRPERALALRSGAESGQLHLPIWGFDPAMAIALNLAFQDELITQTTTGGFALSTAGLAYVKLILADDSILSEEKAALHSIGKKITEKMVTSVSKEWD</sequence>
<name>A0A482UE85_9PSED</name>
<protein>
    <submittedName>
        <fullName evidence="1">Uncharacterized protein</fullName>
    </submittedName>
</protein>
<proteinExistence type="predicted"/>